<protein>
    <submittedName>
        <fullName evidence="1">Uncharacterized protein</fullName>
    </submittedName>
</protein>
<dbReference type="AlphaFoldDB" id="A0AAN9J6L5"/>
<comment type="caution">
    <text evidence="1">The sequence shown here is derived from an EMBL/GenBank/DDBJ whole genome shotgun (WGS) entry which is preliminary data.</text>
</comment>
<organism evidence="1 2">
    <name type="scientific">Clitoria ternatea</name>
    <name type="common">Butterfly pea</name>
    <dbReference type="NCBI Taxonomy" id="43366"/>
    <lineage>
        <taxon>Eukaryota</taxon>
        <taxon>Viridiplantae</taxon>
        <taxon>Streptophyta</taxon>
        <taxon>Embryophyta</taxon>
        <taxon>Tracheophyta</taxon>
        <taxon>Spermatophyta</taxon>
        <taxon>Magnoliopsida</taxon>
        <taxon>eudicotyledons</taxon>
        <taxon>Gunneridae</taxon>
        <taxon>Pentapetalae</taxon>
        <taxon>rosids</taxon>
        <taxon>fabids</taxon>
        <taxon>Fabales</taxon>
        <taxon>Fabaceae</taxon>
        <taxon>Papilionoideae</taxon>
        <taxon>50 kb inversion clade</taxon>
        <taxon>NPAAA clade</taxon>
        <taxon>indigoferoid/millettioid clade</taxon>
        <taxon>Phaseoleae</taxon>
        <taxon>Clitoria</taxon>
    </lineage>
</organism>
<accession>A0AAN9J6L5</accession>
<sequence>MSVLRGLLFQQSCIVQLSMQIYWHIYLHHFHVYRRYSLAGWDRPSGDVQNARIEDKSVYVHMLVDTKAVNQT</sequence>
<reference evidence="1 2" key="1">
    <citation type="submission" date="2024-01" db="EMBL/GenBank/DDBJ databases">
        <title>The genomes of 5 underutilized Papilionoideae crops provide insights into root nodulation and disease resistance.</title>
        <authorList>
            <person name="Yuan L."/>
        </authorList>
    </citation>
    <scope>NUCLEOTIDE SEQUENCE [LARGE SCALE GENOMIC DNA]</scope>
    <source>
        <strain evidence="1">LY-2023</strain>
        <tissue evidence="1">Leaf</tissue>
    </source>
</reference>
<keyword evidence="2" id="KW-1185">Reference proteome</keyword>
<proteinExistence type="predicted"/>
<evidence type="ECO:0000313" key="1">
    <source>
        <dbReference type="EMBL" id="KAK7293247.1"/>
    </source>
</evidence>
<dbReference type="EMBL" id="JAYKXN010000004">
    <property type="protein sequence ID" value="KAK7293247.1"/>
    <property type="molecule type" value="Genomic_DNA"/>
</dbReference>
<dbReference type="Proteomes" id="UP001359559">
    <property type="component" value="Unassembled WGS sequence"/>
</dbReference>
<gene>
    <name evidence="1" type="ORF">RJT34_16110</name>
</gene>
<evidence type="ECO:0000313" key="2">
    <source>
        <dbReference type="Proteomes" id="UP001359559"/>
    </source>
</evidence>
<name>A0AAN9J6L5_CLITE</name>